<evidence type="ECO:0000256" key="4">
    <source>
        <dbReference type="ARBA" id="ARBA00022837"/>
    </source>
</evidence>
<evidence type="ECO:0000256" key="1">
    <source>
        <dbReference type="ARBA" id="ARBA00004479"/>
    </source>
</evidence>
<proteinExistence type="predicted"/>
<dbReference type="Pfam" id="PF08399">
    <property type="entry name" value="VWA_N"/>
    <property type="match status" value="1"/>
</dbReference>
<keyword evidence="11" id="KW-1185">Reference proteome</keyword>
<keyword evidence="3" id="KW-0732">Signal</keyword>
<dbReference type="PANTHER" id="PTHR10166:SF43">
    <property type="entry name" value="VWA N-TERMINAL DOMAIN-CONTAINING PROTEIN"/>
    <property type="match status" value="1"/>
</dbReference>
<keyword evidence="5 8" id="KW-1133">Transmembrane helix</keyword>
<evidence type="ECO:0000256" key="2">
    <source>
        <dbReference type="ARBA" id="ARBA00022692"/>
    </source>
</evidence>
<keyword evidence="7" id="KW-0325">Glycoprotein</keyword>
<comment type="caution">
    <text evidence="10">The sequence shown here is derived from an EMBL/GenBank/DDBJ whole genome shotgun (WGS) entry which is preliminary data.</text>
</comment>
<dbReference type="InterPro" id="IPR051173">
    <property type="entry name" value="Ca_channel_alpha-2/delta"/>
</dbReference>
<dbReference type="InterPro" id="IPR036465">
    <property type="entry name" value="vWFA_dom_sf"/>
</dbReference>
<evidence type="ECO:0000313" key="10">
    <source>
        <dbReference type="EMBL" id="KAJ8307805.1"/>
    </source>
</evidence>
<dbReference type="EMBL" id="JARBDR010000710">
    <property type="protein sequence ID" value="KAJ8307805.1"/>
    <property type="molecule type" value="Genomic_DNA"/>
</dbReference>
<dbReference type="SUPFAM" id="SSF53300">
    <property type="entry name" value="vWA-like"/>
    <property type="match status" value="1"/>
</dbReference>
<evidence type="ECO:0000313" key="11">
    <source>
        <dbReference type="Proteomes" id="UP001217089"/>
    </source>
</evidence>
<keyword evidence="2 8" id="KW-0812">Transmembrane</keyword>
<reference evidence="10 11" key="1">
    <citation type="submission" date="2022-12" db="EMBL/GenBank/DDBJ databases">
        <title>Chromosome-level genome of Tegillarca granosa.</title>
        <authorList>
            <person name="Kim J."/>
        </authorList>
    </citation>
    <scope>NUCLEOTIDE SEQUENCE [LARGE SCALE GENOMIC DNA]</scope>
    <source>
        <strain evidence="10">Teg-2019</strain>
        <tissue evidence="10">Adductor muscle</tissue>
    </source>
</reference>
<protein>
    <recommendedName>
        <fullName evidence="9">VWA N-terminal domain-containing protein</fullName>
    </recommendedName>
</protein>
<sequence>MNSANARNLVFIIVMIATVIMMDVSARFPGEEKHEMGTLEGDVQNWAILIQNYILQTYLDQANYTFEVRNGEDIVNQVKDDLGEYFKKKKRAAQRLAKKIQEIYDEFFLQNKTLGVEKISELDSSVYYDSDIPKRLPNDLTFIPYFKQEIADEVPRDDNTTISSVIFTAGLEEVFKQNKREDPLIRWQYFGSTSGIVRIYPGREWSTTLQDFTMIMIPDYGLGQKFTIAQAVAKTVINTLTKQDYVNVICARASHWDEVGKWKFFQTSVLSCQENNMVPATTAHRKDLIEKIEKLKPGGTSELEKGFEKAYELLRSVPRTGCQSIIIFATDGKDTDGYYTRSGYVPGPWNLSKLNDDLVDQLS</sequence>
<comment type="subcellular location">
    <subcellularLocation>
        <location evidence="1">Membrane</location>
        <topology evidence="1">Single-pass type I membrane protein</topology>
    </subcellularLocation>
</comment>
<feature type="transmembrane region" description="Helical" evidence="8">
    <location>
        <begin position="6"/>
        <end position="26"/>
    </location>
</feature>
<evidence type="ECO:0000256" key="7">
    <source>
        <dbReference type="ARBA" id="ARBA00023180"/>
    </source>
</evidence>
<gene>
    <name evidence="10" type="ORF">KUTeg_014644</name>
</gene>
<dbReference type="Proteomes" id="UP001217089">
    <property type="component" value="Unassembled WGS sequence"/>
</dbReference>
<accession>A0ABQ9ERL9</accession>
<keyword evidence="4" id="KW-0106">Calcium</keyword>
<evidence type="ECO:0000256" key="6">
    <source>
        <dbReference type="ARBA" id="ARBA00023136"/>
    </source>
</evidence>
<evidence type="ECO:0000256" key="5">
    <source>
        <dbReference type="ARBA" id="ARBA00022989"/>
    </source>
</evidence>
<evidence type="ECO:0000259" key="9">
    <source>
        <dbReference type="Pfam" id="PF08399"/>
    </source>
</evidence>
<keyword evidence="6 8" id="KW-0472">Membrane</keyword>
<name>A0ABQ9ERL9_TEGGR</name>
<dbReference type="Gene3D" id="3.40.50.410">
    <property type="entry name" value="von Willebrand factor, type A domain"/>
    <property type="match status" value="1"/>
</dbReference>
<feature type="domain" description="VWA N-terminal" evidence="9">
    <location>
        <begin position="162"/>
        <end position="205"/>
    </location>
</feature>
<dbReference type="InterPro" id="IPR013608">
    <property type="entry name" value="VWA_N"/>
</dbReference>
<evidence type="ECO:0000256" key="8">
    <source>
        <dbReference type="SAM" id="Phobius"/>
    </source>
</evidence>
<organism evidence="10 11">
    <name type="scientific">Tegillarca granosa</name>
    <name type="common">Malaysian cockle</name>
    <name type="synonym">Anadara granosa</name>
    <dbReference type="NCBI Taxonomy" id="220873"/>
    <lineage>
        <taxon>Eukaryota</taxon>
        <taxon>Metazoa</taxon>
        <taxon>Spiralia</taxon>
        <taxon>Lophotrochozoa</taxon>
        <taxon>Mollusca</taxon>
        <taxon>Bivalvia</taxon>
        <taxon>Autobranchia</taxon>
        <taxon>Pteriomorphia</taxon>
        <taxon>Arcoida</taxon>
        <taxon>Arcoidea</taxon>
        <taxon>Arcidae</taxon>
        <taxon>Tegillarca</taxon>
    </lineage>
</organism>
<dbReference type="PANTHER" id="PTHR10166">
    <property type="entry name" value="VOLTAGE-DEPENDENT CALCIUM CHANNEL SUBUNIT ALPHA-2/DELTA-RELATED"/>
    <property type="match status" value="1"/>
</dbReference>
<evidence type="ECO:0000256" key="3">
    <source>
        <dbReference type="ARBA" id="ARBA00022729"/>
    </source>
</evidence>